<organism evidence="2 3">
    <name type="scientific">Amycolatopsis marina</name>
    <dbReference type="NCBI Taxonomy" id="490629"/>
    <lineage>
        <taxon>Bacteria</taxon>
        <taxon>Bacillati</taxon>
        <taxon>Actinomycetota</taxon>
        <taxon>Actinomycetes</taxon>
        <taxon>Pseudonocardiales</taxon>
        <taxon>Pseudonocardiaceae</taxon>
        <taxon>Amycolatopsis</taxon>
    </lineage>
</organism>
<reference evidence="3" key="1">
    <citation type="submission" date="2016-10" db="EMBL/GenBank/DDBJ databases">
        <authorList>
            <person name="Varghese N."/>
            <person name="Submissions S."/>
        </authorList>
    </citation>
    <scope>NUCLEOTIDE SEQUENCE [LARGE SCALE GENOMIC DNA]</scope>
    <source>
        <strain evidence="3">CGMCC 4.3568</strain>
    </source>
</reference>
<evidence type="ECO:0000259" key="1">
    <source>
        <dbReference type="PROSITE" id="PS50075"/>
    </source>
</evidence>
<sequence>MGNDEASGQAAHIGDIRKIVCDSLLLDPAAIDDTTPLADVGVDSKRRVQLLATLEIHYEVTIDLDERDRMTTVAGIAEVLEEALRGKSAISEG</sequence>
<protein>
    <submittedName>
        <fullName evidence="2">Acyl carrier protein</fullName>
    </submittedName>
</protein>
<dbReference type="RefSeq" id="WP_091673816.1">
    <property type="nucleotide sequence ID" value="NZ_FOKG01000008.1"/>
</dbReference>
<dbReference type="PROSITE" id="PS50075">
    <property type="entry name" value="CARRIER"/>
    <property type="match status" value="1"/>
</dbReference>
<name>A0A1I1A550_9PSEU</name>
<feature type="domain" description="Carrier" evidence="1">
    <location>
        <begin position="7"/>
        <end position="84"/>
    </location>
</feature>
<dbReference type="SUPFAM" id="SSF47336">
    <property type="entry name" value="ACP-like"/>
    <property type="match status" value="1"/>
</dbReference>
<evidence type="ECO:0000313" key="3">
    <source>
        <dbReference type="Proteomes" id="UP000243799"/>
    </source>
</evidence>
<dbReference type="AlphaFoldDB" id="A0A1I1A550"/>
<dbReference type="STRING" id="490629.SAMN05216266_10883"/>
<dbReference type="InterPro" id="IPR036736">
    <property type="entry name" value="ACP-like_sf"/>
</dbReference>
<dbReference type="EMBL" id="FOKG01000008">
    <property type="protein sequence ID" value="SFB31620.1"/>
    <property type="molecule type" value="Genomic_DNA"/>
</dbReference>
<dbReference type="Pfam" id="PF00550">
    <property type="entry name" value="PP-binding"/>
    <property type="match status" value="1"/>
</dbReference>
<dbReference type="Proteomes" id="UP000243799">
    <property type="component" value="Unassembled WGS sequence"/>
</dbReference>
<evidence type="ECO:0000313" key="2">
    <source>
        <dbReference type="EMBL" id="SFB31620.1"/>
    </source>
</evidence>
<proteinExistence type="predicted"/>
<dbReference type="OrthoDB" id="3628001at2"/>
<accession>A0A1I1A550</accession>
<dbReference type="Gene3D" id="1.10.1200.10">
    <property type="entry name" value="ACP-like"/>
    <property type="match status" value="1"/>
</dbReference>
<keyword evidence="3" id="KW-1185">Reference proteome</keyword>
<dbReference type="InterPro" id="IPR009081">
    <property type="entry name" value="PP-bd_ACP"/>
</dbReference>
<gene>
    <name evidence="2" type="ORF">SAMN05216266_10883</name>
</gene>